<feature type="transmembrane region" description="Helical" evidence="19">
    <location>
        <begin position="139"/>
        <end position="158"/>
    </location>
</feature>
<keyword evidence="11 18" id="KW-0812">Transmembrane</keyword>
<dbReference type="PROSITE" id="PS01315">
    <property type="entry name" value="CDS"/>
    <property type="match status" value="1"/>
</dbReference>
<evidence type="ECO:0000313" key="21">
    <source>
        <dbReference type="Proteomes" id="UP000826722"/>
    </source>
</evidence>
<accession>A0A8D5G0D2</accession>
<evidence type="ECO:0000256" key="5">
    <source>
        <dbReference type="ARBA" id="ARBA00010185"/>
    </source>
</evidence>
<feature type="transmembrane region" description="Helical" evidence="19">
    <location>
        <begin position="112"/>
        <end position="133"/>
    </location>
</feature>
<dbReference type="UniPathway" id="UPA00557">
    <property type="reaction ID" value="UER00614"/>
</dbReference>
<feature type="transmembrane region" description="Helical" evidence="19">
    <location>
        <begin position="84"/>
        <end position="105"/>
    </location>
</feature>
<dbReference type="KEGG" id="mpau:ZMTM_12990"/>
<keyword evidence="16" id="KW-0594">Phospholipid biosynthesis</keyword>
<dbReference type="EC" id="2.7.7.41" evidence="6 18"/>
<dbReference type="GO" id="GO:0004605">
    <property type="term" value="F:phosphatidate cytidylyltransferase activity"/>
    <property type="evidence" value="ECO:0007669"/>
    <property type="project" value="UniProtKB-EC"/>
</dbReference>
<evidence type="ECO:0000256" key="6">
    <source>
        <dbReference type="ARBA" id="ARBA00012487"/>
    </source>
</evidence>
<proteinExistence type="inferred from homology"/>
<reference evidence="20" key="1">
    <citation type="journal article" date="2021" name="Arch. Microbiol.">
        <title>Methyloradius palustris gen. nov., sp. nov., a methanol-oxidizing bacterium isolated from snow.</title>
        <authorList>
            <person name="Miyadera T."/>
            <person name="Kojima H."/>
            <person name="Fukui M."/>
        </authorList>
    </citation>
    <scope>NUCLEOTIDE SEQUENCE</scope>
    <source>
        <strain evidence="20">Zm11</strain>
    </source>
</reference>
<dbReference type="Proteomes" id="UP000826722">
    <property type="component" value="Chromosome"/>
</dbReference>
<evidence type="ECO:0000256" key="10">
    <source>
        <dbReference type="ARBA" id="ARBA00022679"/>
    </source>
</evidence>
<evidence type="ECO:0000256" key="18">
    <source>
        <dbReference type="RuleBase" id="RU003938"/>
    </source>
</evidence>
<comment type="similarity">
    <text evidence="5 18">Belongs to the CDS family.</text>
</comment>
<evidence type="ECO:0000313" key="20">
    <source>
        <dbReference type="EMBL" id="BCM25040.1"/>
    </source>
</evidence>
<evidence type="ECO:0000256" key="15">
    <source>
        <dbReference type="ARBA" id="ARBA00023136"/>
    </source>
</evidence>
<feature type="transmembrane region" description="Helical" evidence="19">
    <location>
        <begin position="12"/>
        <end position="40"/>
    </location>
</feature>
<keyword evidence="13 19" id="KW-1133">Transmembrane helix</keyword>
<feature type="transmembrane region" description="Helical" evidence="19">
    <location>
        <begin position="179"/>
        <end position="199"/>
    </location>
</feature>
<evidence type="ECO:0000256" key="4">
    <source>
        <dbReference type="ARBA" id="ARBA00005189"/>
    </source>
</evidence>
<dbReference type="InterPro" id="IPR000374">
    <property type="entry name" value="PC_trans"/>
</dbReference>
<evidence type="ECO:0000256" key="9">
    <source>
        <dbReference type="ARBA" id="ARBA00022516"/>
    </source>
</evidence>
<evidence type="ECO:0000256" key="13">
    <source>
        <dbReference type="ARBA" id="ARBA00022989"/>
    </source>
</evidence>
<evidence type="ECO:0000256" key="3">
    <source>
        <dbReference type="ARBA" id="ARBA00005119"/>
    </source>
</evidence>
<evidence type="ECO:0000256" key="12">
    <source>
        <dbReference type="ARBA" id="ARBA00022695"/>
    </source>
</evidence>
<evidence type="ECO:0000256" key="8">
    <source>
        <dbReference type="ARBA" id="ARBA00022475"/>
    </source>
</evidence>
<evidence type="ECO:0000256" key="11">
    <source>
        <dbReference type="ARBA" id="ARBA00022692"/>
    </source>
</evidence>
<evidence type="ECO:0000256" key="16">
    <source>
        <dbReference type="ARBA" id="ARBA00023209"/>
    </source>
</evidence>
<dbReference type="PANTHER" id="PTHR46382">
    <property type="entry name" value="PHOSPHATIDATE CYTIDYLYLTRANSFERASE"/>
    <property type="match status" value="1"/>
</dbReference>
<evidence type="ECO:0000256" key="14">
    <source>
        <dbReference type="ARBA" id="ARBA00023098"/>
    </source>
</evidence>
<dbReference type="AlphaFoldDB" id="A0A8D5G0D2"/>
<keyword evidence="12 18" id="KW-0548">Nucleotidyltransferase</keyword>
<evidence type="ECO:0000256" key="7">
    <source>
        <dbReference type="ARBA" id="ARBA00019373"/>
    </source>
</evidence>
<keyword evidence="17" id="KW-1208">Phospholipid metabolism</keyword>
<dbReference type="GO" id="GO:0016024">
    <property type="term" value="P:CDP-diacylglycerol biosynthetic process"/>
    <property type="evidence" value="ECO:0007669"/>
    <property type="project" value="UniProtKB-UniPathway"/>
</dbReference>
<feature type="transmembrane region" description="Helical" evidence="19">
    <location>
        <begin position="205"/>
        <end position="224"/>
    </location>
</feature>
<keyword evidence="8" id="KW-1003">Cell membrane</keyword>
<dbReference type="GO" id="GO:0005886">
    <property type="term" value="C:plasma membrane"/>
    <property type="evidence" value="ECO:0007669"/>
    <property type="project" value="UniProtKB-SubCell"/>
</dbReference>
<evidence type="ECO:0000256" key="2">
    <source>
        <dbReference type="ARBA" id="ARBA00004651"/>
    </source>
</evidence>
<keyword evidence="14" id="KW-0443">Lipid metabolism</keyword>
<feature type="transmembrane region" description="Helical" evidence="19">
    <location>
        <begin position="52"/>
        <end position="72"/>
    </location>
</feature>
<comment type="catalytic activity">
    <reaction evidence="1 18">
        <text>a 1,2-diacyl-sn-glycero-3-phosphate + CTP + H(+) = a CDP-1,2-diacyl-sn-glycerol + diphosphate</text>
        <dbReference type="Rhea" id="RHEA:16229"/>
        <dbReference type="ChEBI" id="CHEBI:15378"/>
        <dbReference type="ChEBI" id="CHEBI:33019"/>
        <dbReference type="ChEBI" id="CHEBI:37563"/>
        <dbReference type="ChEBI" id="CHEBI:58332"/>
        <dbReference type="ChEBI" id="CHEBI:58608"/>
        <dbReference type="EC" id="2.7.7.41"/>
    </reaction>
</comment>
<gene>
    <name evidence="20" type="primary">cdsA-1</name>
    <name evidence="20" type="ORF">ZMTM_12990</name>
</gene>
<dbReference type="RefSeq" id="WP_221763170.1">
    <property type="nucleotide sequence ID" value="NZ_AP024110.1"/>
</dbReference>
<evidence type="ECO:0000256" key="19">
    <source>
        <dbReference type="SAM" id="Phobius"/>
    </source>
</evidence>
<organism evidence="20 21">
    <name type="scientific">Methyloradius palustris</name>
    <dbReference type="NCBI Taxonomy" id="2778876"/>
    <lineage>
        <taxon>Bacteria</taxon>
        <taxon>Pseudomonadati</taxon>
        <taxon>Pseudomonadota</taxon>
        <taxon>Betaproteobacteria</taxon>
        <taxon>Nitrosomonadales</taxon>
        <taxon>Methylophilaceae</taxon>
        <taxon>Methyloradius</taxon>
    </lineage>
</organism>
<comment type="subcellular location">
    <subcellularLocation>
        <location evidence="2">Cell membrane</location>
        <topology evidence="2">Multi-pass membrane protein</topology>
    </subcellularLocation>
</comment>
<evidence type="ECO:0000256" key="1">
    <source>
        <dbReference type="ARBA" id="ARBA00001698"/>
    </source>
</evidence>
<keyword evidence="15 19" id="KW-0472">Membrane</keyword>
<evidence type="ECO:0000256" key="17">
    <source>
        <dbReference type="ARBA" id="ARBA00023264"/>
    </source>
</evidence>
<name>A0A8D5G0D2_9PROT</name>
<comment type="pathway">
    <text evidence="3 18">Phospholipid metabolism; CDP-diacylglycerol biosynthesis; CDP-diacylglycerol from sn-glycerol 3-phosphate: step 3/3.</text>
</comment>
<keyword evidence="9" id="KW-0444">Lipid biosynthesis</keyword>
<keyword evidence="21" id="KW-1185">Reference proteome</keyword>
<dbReference type="PANTHER" id="PTHR46382:SF1">
    <property type="entry name" value="PHOSPHATIDATE CYTIDYLYLTRANSFERASE"/>
    <property type="match status" value="1"/>
</dbReference>
<dbReference type="EMBL" id="AP024110">
    <property type="protein sequence ID" value="BCM25040.1"/>
    <property type="molecule type" value="Genomic_DNA"/>
</dbReference>
<protein>
    <recommendedName>
        <fullName evidence="7 18">Phosphatidate cytidylyltransferase</fullName>
        <ecNumber evidence="6 18">2.7.7.41</ecNumber>
    </recommendedName>
</protein>
<keyword evidence="10 18" id="KW-0808">Transferase</keyword>
<sequence length="275" mass="30319">MLKTRIITSIVLVPLFLAALFLLPPLFWTLLMLGVIAIGAWEWGGLIKLKRVARQTFVAATVVIGISIIMPINLEVALLQRQVVLFTILVAAVFWALLVPLWLGVRRPINSFLINIIMGWLILLATWLSLVIIPLKSPWVLLGVMATVWIADSAAYFAGKRFGRRKLAASISPGKTWEGVAGALLAVSLYGLILCQTYHLDMILIPGLLILTALSVIGDLFESLMKRHAGIKDSGRILPGHGGILDRIDGLTASLPLAAVFIYLTDYYELWMQLR</sequence>
<comment type="pathway">
    <text evidence="4">Lipid metabolism.</text>
</comment>
<dbReference type="Pfam" id="PF01148">
    <property type="entry name" value="CTP_transf_1"/>
    <property type="match status" value="1"/>
</dbReference>